<keyword evidence="2" id="KW-0560">Oxidoreductase</keyword>
<dbReference type="GO" id="GO:0016491">
    <property type="term" value="F:oxidoreductase activity"/>
    <property type="evidence" value="ECO:0007669"/>
    <property type="project" value="UniProtKB-KW"/>
</dbReference>
<dbReference type="Proteomes" id="UP000317747">
    <property type="component" value="Unassembled WGS sequence"/>
</dbReference>
<comment type="caution">
    <text evidence="3">The sequence shown here is derived from an EMBL/GenBank/DDBJ whole genome shotgun (WGS) entry which is preliminary data.</text>
</comment>
<dbReference type="AlphaFoldDB" id="A0A506QMJ0"/>
<dbReference type="SUPFAM" id="SSF51735">
    <property type="entry name" value="NAD(P)-binding Rossmann-fold domains"/>
    <property type="match status" value="1"/>
</dbReference>
<keyword evidence="4" id="KW-1185">Reference proteome</keyword>
<protein>
    <submittedName>
        <fullName evidence="3">SDR family oxidoreductase</fullName>
    </submittedName>
</protein>
<evidence type="ECO:0000313" key="3">
    <source>
        <dbReference type="EMBL" id="TPV45580.1"/>
    </source>
</evidence>
<dbReference type="PANTHER" id="PTHR43669">
    <property type="entry name" value="5-KETO-D-GLUCONATE 5-REDUCTASE"/>
    <property type="match status" value="1"/>
</dbReference>
<dbReference type="RefSeq" id="WP_128087033.1">
    <property type="nucleotide sequence ID" value="NZ_CP071407.1"/>
</dbReference>
<gene>
    <name evidence="3" type="ORF">FJW01_04775</name>
</gene>
<dbReference type="EMBL" id="VHJA01000037">
    <property type="protein sequence ID" value="TPV45580.1"/>
    <property type="molecule type" value="Genomic_DNA"/>
</dbReference>
<proteinExistence type="inferred from homology"/>
<organism evidence="3 4">
    <name type="scientific">Pantoea deleyi</name>
    <dbReference type="NCBI Taxonomy" id="470932"/>
    <lineage>
        <taxon>Bacteria</taxon>
        <taxon>Pseudomonadati</taxon>
        <taxon>Pseudomonadota</taxon>
        <taxon>Gammaproteobacteria</taxon>
        <taxon>Enterobacterales</taxon>
        <taxon>Erwiniaceae</taxon>
        <taxon>Pantoea</taxon>
    </lineage>
</organism>
<evidence type="ECO:0000313" key="4">
    <source>
        <dbReference type="Proteomes" id="UP000317747"/>
    </source>
</evidence>
<dbReference type="Pfam" id="PF00106">
    <property type="entry name" value="adh_short"/>
    <property type="match status" value="1"/>
</dbReference>
<dbReference type="Gene3D" id="3.40.50.720">
    <property type="entry name" value="NAD(P)-binding Rossmann-like Domain"/>
    <property type="match status" value="1"/>
</dbReference>
<reference evidence="3 4" key="1">
    <citation type="submission" date="2019-06" db="EMBL/GenBank/DDBJ databases">
        <title>Taxogenomics and systematics of the genus Pantoea.</title>
        <authorList>
            <person name="Tambong J.T."/>
        </authorList>
    </citation>
    <scope>NUCLEOTIDE SEQUENCE [LARGE SCALE GENOMIC DNA]</scope>
    <source>
        <strain evidence="3 4">LMG 24200</strain>
    </source>
</reference>
<evidence type="ECO:0000256" key="2">
    <source>
        <dbReference type="ARBA" id="ARBA00023002"/>
    </source>
</evidence>
<sequence length="232" mass="25228">MNIRETNILVTGGTGGLGEGIVRSLMRQGGRLLVPTRQLEKLDALREYVADINTGSLEGVTGSLSTPDEAQKLATAVSKKMTPDVIVASIGGWSQGGNITETSFDSWEKVVRDNLTTHFLAMKHLSPLLRQNGTYIHVNGISAEMAWPGAGPVAAMAAAQKSLSLTLAKENEARFHVRELILPPVNTRARQGRGRPEWPTAEEVGDFIAGILHGDDDQIIHRFPDFHKTQEK</sequence>
<name>A0A506QMJ0_9GAMM</name>
<dbReference type="PANTHER" id="PTHR43669:SF3">
    <property type="entry name" value="ALCOHOL DEHYDROGENASE, PUTATIVE (AFU_ORTHOLOGUE AFUA_3G03445)-RELATED"/>
    <property type="match status" value="1"/>
</dbReference>
<dbReference type="OrthoDB" id="9803628at2"/>
<accession>A0A506QMJ0</accession>
<dbReference type="InterPro" id="IPR036291">
    <property type="entry name" value="NAD(P)-bd_dom_sf"/>
</dbReference>
<comment type="similarity">
    <text evidence="1">Belongs to the short-chain dehydrogenases/reductases (SDR) family.</text>
</comment>
<dbReference type="InterPro" id="IPR002347">
    <property type="entry name" value="SDR_fam"/>
</dbReference>
<evidence type="ECO:0000256" key="1">
    <source>
        <dbReference type="ARBA" id="ARBA00006484"/>
    </source>
</evidence>